<dbReference type="Gene3D" id="2.30.29.30">
    <property type="entry name" value="Pleckstrin-homology domain (PH domain)/Phosphotyrosine-binding domain (PTB)"/>
    <property type="match status" value="1"/>
</dbReference>
<dbReference type="PROSITE" id="PS50088">
    <property type="entry name" value="ANK_REPEAT"/>
    <property type="match status" value="1"/>
</dbReference>
<dbReference type="GO" id="GO:0008270">
    <property type="term" value="F:zinc ion binding"/>
    <property type="evidence" value="ECO:0007669"/>
    <property type="project" value="UniProtKB-KW"/>
</dbReference>
<dbReference type="CDD" id="cd08855">
    <property type="entry name" value="ArfGap_AGAP3"/>
    <property type="match status" value="1"/>
</dbReference>
<evidence type="ECO:0000313" key="13">
    <source>
        <dbReference type="Ensembl" id="ENSBIXP00000020901.1"/>
    </source>
</evidence>
<dbReference type="InterPro" id="IPR038508">
    <property type="entry name" value="ArfGAP_dom_sf"/>
</dbReference>
<dbReference type="Proteomes" id="UP000314981">
    <property type="component" value="Chromosome 4"/>
</dbReference>
<dbReference type="PROSITE" id="PS50003">
    <property type="entry name" value="PH_DOMAIN"/>
    <property type="match status" value="1"/>
</dbReference>
<protein>
    <submittedName>
        <fullName evidence="13">ArfGAP with GTPase domain, ankyrin repeat and PH domain 3</fullName>
    </submittedName>
</protein>
<reference evidence="13 14" key="1">
    <citation type="submission" date="2018-11" db="EMBL/GenBank/DDBJ databases">
        <title>Haplotype-resolved cattle genomes.</title>
        <authorList>
            <person name="Low W.Y."/>
            <person name="Tearle R."/>
            <person name="Bickhart D.M."/>
            <person name="Rosen B.D."/>
            <person name="Koren S."/>
            <person name="Rhie A."/>
            <person name="Hiendleder S."/>
            <person name="Phillippy A.M."/>
            <person name="Smith T.P.L."/>
            <person name="Williams J.L."/>
        </authorList>
    </citation>
    <scope>NUCLEOTIDE SEQUENCE [LARGE SCALE GENOMIC DNA]</scope>
</reference>
<dbReference type="GO" id="GO:0005525">
    <property type="term" value="F:GTP binding"/>
    <property type="evidence" value="ECO:0007669"/>
    <property type="project" value="InterPro"/>
</dbReference>
<dbReference type="Gene3D" id="1.10.220.150">
    <property type="entry name" value="Arf GTPase activating protein"/>
    <property type="match status" value="1"/>
</dbReference>
<reference evidence="13" key="3">
    <citation type="submission" date="2025-09" db="UniProtKB">
        <authorList>
            <consortium name="Ensembl"/>
        </authorList>
    </citation>
    <scope>IDENTIFICATION</scope>
</reference>
<comment type="similarity">
    <text evidence="1">Belongs to the centaurin gamma-like family.</text>
</comment>
<dbReference type="SUPFAM" id="SSF50729">
    <property type="entry name" value="PH domain-like"/>
    <property type="match status" value="1"/>
</dbReference>
<dbReference type="PANTHER" id="PTHR45819:SF2">
    <property type="entry name" value="ARF-GAP WITH GTPASE, ANK REPEAT AND PH DOMAIN-CONTAINING PROTEIN 3"/>
    <property type="match status" value="1"/>
</dbReference>
<dbReference type="CTD" id="116988"/>
<dbReference type="SUPFAM" id="SSF57863">
    <property type="entry name" value="ArfGap/RecO-like zinc finger"/>
    <property type="match status" value="1"/>
</dbReference>
<dbReference type="SMART" id="SM00105">
    <property type="entry name" value="ArfGap"/>
    <property type="match status" value="1"/>
</dbReference>
<evidence type="ECO:0000256" key="10">
    <source>
        <dbReference type="SAM" id="MobiDB-lite"/>
    </source>
</evidence>
<proteinExistence type="inferred from homology"/>
<dbReference type="InterPro" id="IPR011993">
    <property type="entry name" value="PH-like_dom_sf"/>
</dbReference>
<dbReference type="InterPro" id="IPR001164">
    <property type="entry name" value="ArfGAP_dom"/>
</dbReference>
<organism evidence="13 14">
    <name type="scientific">Bos indicus x Bos taurus</name>
    <name type="common">Hybrid cattle</name>
    <dbReference type="NCBI Taxonomy" id="30522"/>
    <lineage>
        <taxon>Eukaryota</taxon>
        <taxon>Metazoa</taxon>
        <taxon>Chordata</taxon>
        <taxon>Craniata</taxon>
        <taxon>Vertebrata</taxon>
        <taxon>Euteleostomi</taxon>
        <taxon>Mammalia</taxon>
        <taxon>Eutheria</taxon>
        <taxon>Laurasiatheria</taxon>
        <taxon>Artiodactyla</taxon>
        <taxon>Ruminantia</taxon>
        <taxon>Pecora</taxon>
        <taxon>Bovidae</taxon>
        <taxon>Bovinae</taxon>
        <taxon>Bos</taxon>
    </lineage>
</organism>
<accession>A0A4W2D9D2</accession>
<dbReference type="SUPFAM" id="SSF52540">
    <property type="entry name" value="P-loop containing nucleoside triphosphate hydrolases"/>
    <property type="match status" value="1"/>
</dbReference>
<evidence type="ECO:0000313" key="14">
    <source>
        <dbReference type="Proteomes" id="UP000314981"/>
    </source>
</evidence>
<evidence type="ECO:0000259" key="11">
    <source>
        <dbReference type="PROSITE" id="PS50003"/>
    </source>
</evidence>
<dbReference type="PANTHER" id="PTHR45819">
    <property type="entry name" value="CENTAURIN-GAMMA-1A"/>
    <property type="match status" value="1"/>
</dbReference>
<dbReference type="InterPro" id="IPR051282">
    <property type="entry name" value="Arf-GAP_GTPase_ANK_PH"/>
</dbReference>
<keyword evidence="5 9" id="KW-0863">Zinc-finger</keyword>
<keyword evidence="14" id="KW-1185">Reference proteome</keyword>
<evidence type="ECO:0000256" key="8">
    <source>
        <dbReference type="PROSITE-ProRule" id="PRU00023"/>
    </source>
</evidence>
<sequence>MVLVGTQDAISAANPRVIDDSRARKLSTDLKRCTYYETCATYGLNVERVFQDVAQKVVALRKKQQLAIGPCKSLPNSPSHSAVSAASIPAVHINQATNGGSSAFSDYSASVPSTPSISQRELRVETIAASSTPTPIRKQSKRRSNIFTSRKGADMDREKKAAECKVDSIGSGRAIPIKQGILLKRSGKSLNKEWKKKYVTLCDNGLLTYHPSLHDYMQNVHGKEIDLLRTTVKVPGKRLPRATPATAPGTSPRANGLALERSSTQLGGGTEAEESFEFVVVSLTGQTWHFEASTAEERELWVQSVQAQILASLQGCRSAKDKTRLGNQNAALAVQAVRTVRGNSFCIDCDAPNPDWASLNLGALMCIECSGTHRHLGAHLSRVRSLDLDDWPPELLAVMTAMGNALANSVWEGALDGYAKPGPEACREEKERWIRAKYEQKLFLAPLPSSDVPLGQQLLRAVVEDDLRLLVTLLAHGSKEEVNETYGDGDGRTALHLSSAMANVVFTQLLIWYGVDVRSRDARGLTPLAYARRAGSQECADILIQHGCPGEGCGVAAAPGREPANGTNASAELHRSPSLL</sequence>
<dbReference type="PROSITE" id="PS51419">
    <property type="entry name" value="RAB"/>
    <property type="match status" value="1"/>
</dbReference>
<dbReference type="SMART" id="SM00233">
    <property type="entry name" value="PH"/>
    <property type="match status" value="1"/>
</dbReference>
<dbReference type="Ensembl" id="ENSBIXT00000049676.1">
    <property type="protein sequence ID" value="ENSBIXP00000020901.1"/>
    <property type="gene ID" value="ENSBIXG00000024147.1"/>
</dbReference>
<dbReference type="InterPro" id="IPR001849">
    <property type="entry name" value="PH_domain"/>
</dbReference>
<reference evidence="13" key="2">
    <citation type="submission" date="2025-08" db="UniProtKB">
        <authorList>
            <consortium name="Ensembl"/>
        </authorList>
    </citation>
    <scope>IDENTIFICATION</scope>
</reference>
<keyword evidence="2" id="KW-0343">GTPase activation</keyword>
<feature type="domain" description="PH" evidence="11">
    <location>
        <begin position="175"/>
        <end position="310"/>
    </location>
</feature>
<dbReference type="FunFam" id="2.30.29.30:FF:000219">
    <property type="entry name" value="Arf-GAP with GTPase, ANK repeat and PH domain-containing protein 3"/>
    <property type="match status" value="1"/>
</dbReference>
<gene>
    <name evidence="13" type="primary">AGAP3</name>
</gene>
<keyword evidence="7 8" id="KW-0040">ANK repeat</keyword>
<dbReference type="GeneID" id="113890993"/>
<dbReference type="CDD" id="cd01250">
    <property type="entry name" value="PH_AGAP"/>
    <property type="match status" value="1"/>
</dbReference>
<dbReference type="RefSeq" id="XP_027394378.1">
    <property type="nucleotide sequence ID" value="XM_027538577.1"/>
</dbReference>
<dbReference type="GO" id="GO:0005096">
    <property type="term" value="F:GTPase activator activity"/>
    <property type="evidence" value="ECO:0007669"/>
    <property type="project" value="UniProtKB-KW"/>
</dbReference>
<dbReference type="PROSITE" id="PS50115">
    <property type="entry name" value="ARFGAP"/>
    <property type="match status" value="1"/>
</dbReference>
<feature type="domain" description="Arf-GAP" evidence="12">
    <location>
        <begin position="331"/>
        <end position="451"/>
    </location>
</feature>
<dbReference type="InterPro" id="IPR027417">
    <property type="entry name" value="P-loop_NTPase"/>
</dbReference>
<dbReference type="FunFam" id="1.10.220.150:FF:000001">
    <property type="entry name" value="Arf-GAP with GTPase, ANK repeat and PH domain-containing protein 1"/>
    <property type="match status" value="1"/>
</dbReference>
<dbReference type="PROSITE" id="PS50297">
    <property type="entry name" value="ANK_REP_REGION"/>
    <property type="match status" value="1"/>
</dbReference>
<dbReference type="Pfam" id="PF12796">
    <property type="entry name" value="Ank_2"/>
    <property type="match status" value="1"/>
</dbReference>
<dbReference type="GO" id="GO:0005634">
    <property type="term" value="C:nucleus"/>
    <property type="evidence" value="ECO:0007669"/>
    <property type="project" value="TreeGrafter"/>
</dbReference>
<dbReference type="FunFam" id="1.25.40.20:FF:000038">
    <property type="entry name" value="Arf-GAP with GTPase, ANK repeat and PH domain-containing protein 3"/>
    <property type="match status" value="1"/>
</dbReference>
<dbReference type="Gene3D" id="1.25.40.20">
    <property type="entry name" value="Ankyrin repeat-containing domain"/>
    <property type="match status" value="1"/>
</dbReference>
<evidence type="ECO:0000256" key="6">
    <source>
        <dbReference type="ARBA" id="ARBA00022833"/>
    </source>
</evidence>
<evidence type="ECO:0000256" key="4">
    <source>
        <dbReference type="ARBA" id="ARBA00022741"/>
    </source>
</evidence>
<dbReference type="PRINTS" id="PR00405">
    <property type="entry name" value="REVINTRACTNG"/>
</dbReference>
<keyword evidence="6" id="KW-0862">Zinc</keyword>
<evidence type="ECO:0000256" key="7">
    <source>
        <dbReference type="ARBA" id="ARBA00023043"/>
    </source>
</evidence>
<evidence type="ECO:0000256" key="2">
    <source>
        <dbReference type="ARBA" id="ARBA00022468"/>
    </source>
</evidence>
<feature type="repeat" description="ANK" evidence="8">
    <location>
        <begin position="490"/>
        <end position="522"/>
    </location>
</feature>
<evidence type="ECO:0000256" key="3">
    <source>
        <dbReference type="ARBA" id="ARBA00022723"/>
    </source>
</evidence>
<dbReference type="Gene3D" id="3.40.50.300">
    <property type="entry name" value="P-loop containing nucleotide triphosphate hydrolases"/>
    <property type="match status" value="1"/>
</dbReference>
<evidence type="ECO:0000256" key="1">
    <source>
        <dbReference type="ARBA" id="ARBA00005430"/>
    </source>
</evidence>
<dbReference type="PROSITE" id="PS51421">
    <property type="entry name" value="RAS"/>
    <property type="match status" value="1"/>
</dbReference>
<dbReference type="AlphaFoldDB" id="A0A4W2D9D2"/>
<evidence type="ECO:0000256" key="5">
    <source>
        <dbReference type="ARBA" id="ARBA00022771"/>
    </source>
</evidence>
<keyword evidence="3" id="KW-0479">Metal-binding</keyword>
<dbReference type="InterPro" id="IPR002110">
    <property type="entry name" value="Ankyrin_rpt"/>
</dbReference>
<name>A0A4W2D9D2_BOBOX</name>
<dbReference type="SUPFAM" id="SSF48403">
    <property type="entry name" value="Ankyrin repeat"/>
    <property type="match status" value="1"/>
</dbReference>
<dbReference type="InterPro" id="IPR036770">
    <property type="entry name" value="Ankyrin_rpt-contain_sf"/>
</dbReference>
<keyword evidence="4" id="KW-0547">Nucleotide-binding</keyword>
<feature type="region of interest" description="Disordered" evidence="10">
    <location>
        <begin position="237"/>
        <end position="258"/>
    </location>
</feature>
<dbReference type="InterPro" id="IPR037278">
    <property type="entry name" value="ARFGAP/RecO"/>
</dbReference>
<dbReference type="Pfam" id="PF01412">
    <property type="entry name" value="ArfGap"/>
    <property type="match status" value="1"/>
</dbReference>
<dbReference type="GO" id="GO:0003924">
    <property type="term" value="F:GTPase activity"/>
    <property type="evidence" value="ECO:0007669"/>
    <property type="project" value="InterPro"/>
</dbReference>
<evidence type="ECO:0000256" key="9">
    <source>
        <dbReference type="PROSITE-ProRule" id="PRU00288"/>
    </source>
</evidence>
<dbReference type="Pfam" id="PF00169">
    <property type="entry name" value="PH"/>
    <property type="match status" value="1"/>
</dbReference>
<evidence type="ECO:0000259" key="12">
    <source>
        <dbReference type="PROSITE" id="PS50115"/>
    </source>
</evidence>
<dbReference type="InterPro" id="IPR001806">
    <property type="entry name" value="Small_GTPase"/>
</dbReference>